<gene>
    <name evidence="2" type="ORF">HYG79_09815</name>
</gene>
<dbReference type="Proteomes" id="UP000509302">
    <property type="component" value="Chromosome"/>
</dbReference>
<evidence type="ECO:0000313" key="3">
    <source>
        <dbReference type="Proteomes" id="UP000509302"/>
    </source>
</evidence>
<organism evidence="2 3">
    <name type="scientific">Costertonia aggregata</name>
    <dbReference type="NCBI Taxonomy" id="343403"/>
    <lineage>
        <taxon>Bacteria</taxon>
        <taxon>Pseudomonadati</taxon>
        <taxon>Bacteroidota</taxon>
        <taxon>Flavobacteriia</taxon>
        <taxon>Flavobacteriales</taxon>
        <taxon>Flavobacteriaceae</taxon>
        <taxon>Costertonia</taxon>
    </lineage>
</organism>
<dbReference type="RefSeq" id="WP_179241917.1">
    <property type="nucleotide sequence ID" value="NZ_CP058595.1"/>
</dbReference>
<dbReference type="AlphaFoldDB" id="A0A7H9AQC5"/>
<feature type="domain" description="Thioester reductase (TE)" evidence="1">
    <location>
        <begin position="5"/>
        <end position="253"/>
    </location>
</feature>
<evidence type="ECO:0000313" key="2">
    <source>
        <dbReference type="EMBL" id="QLG45630.1"/>
    </source>
</evidence>
<dbReference type="Pfam" id="PF07993">
    <property type="entry name" value="NAD_binding_4"/>
    <property type="match status" value="1"/>
</dbReference>
<dbReference type="SUPFAM" id="SSF51735">
    <property type="entry name" value="NAD(P)-binding Rossmann-fold domains"/>
    <property type="match status" value="1"/>
</dbReference>
<reference evidence="2 3" key="1">
    <citation type="journal article" date="2006" name="Int. J. Syst. Evol. Microbiol.">
        <title>Costertonia aggregata gen. nov., sp. nov., a mesophilic marine bacterium of the family Flavobacteriaceae, isolated from a mature biofilm.</title>
        <authorList>
            <person name="Kwon K.K."/>
            <person name="Lee Y.K."/>
            <person name="Lee H.K."/>
        </authorList>
    </citation>
    <scope>NUCLEOTIDE SEQUENCE [LARGE SCALE GENOMIC DNA]</scope>
    <source>
        <strain evidence="2 3">KCCM 42265</strain>
    </source>
</reference>
<dbReference type="Gene3D" id="3.40.50.720">
    <property type="entry name" value="NAD(P)-binding Rossmann-like Domain"/>
    <property type="match status" value="1"/>
</dbReference>
<evidence type="ECO:0000259" key="1">
    <source>
        <dbReference type="Pfam" id="PF07993"/>
    </source>
</evidence>
<dbReference type="InterPro" id="IPR036291">
    <property type="entry name" value="NAD(P)-bd_dom_sf"/>
</dbReference>
<dbReference type="EMBL" id="CP058595">
    <property type="protein sequence ID" value="QLG45630.1"/>
    <property type="molecule type" value="Genomic_DNA"/>
</dbReference>
<proteinExistence type="predicted"/>
<dbReference type="KEGG" id="cagg:HYG79_09815"/>
<sequence>MTILLTGATGTLGSRVLFSLFEDKWDIIDHVYLPVREKKSSTPESRIVKMLGSDFAPQFVKNNTKAILSKITVVPATDILRPDSFLANKKITHFIHSAGFVNLSTAPEAKAEIFKENFDFTKSIFEAYSCKIDKFIYISTAFSAGNLGGLIPNDYLKTEPKEHRNHYEASKYASEKYLMQAGKAAGVPIQILRPSVLGGNITDAPNFFISKYMVFYLFAKFFYRNTSGESIRITAHTDSGLNIIPTDYAAKVIATVFDTHVEQLNIVHPKTTHITNGIKKILDTVSFENFSLTQNIIDQATGFESKLEQFYYNTIGVHLTPYLTSKPCEWDTTLLEKILPVPEYNLEDYLTNTIQFAKAQGFRNQQW</sequence>
<accession>A0A7H9AQC5</accession>
<name>A0A7H9AQC5_9FLAO</name>
<dbReference type="PANTHER" id="PTHR43000">
    <property type="entry name" value="DTDP-D-GLUCOSE 4,6-DEHYDRATASE-RELATED"/>
    <property type="match status" value="1"/>
</dbReference>
<protein>
    <submittedName>
        <fullName evidence="2">SDR family oxidoreductase</fullName>
    </submittedName>
</protein>
<keyword evidence="3" id="KW-1185">Reference proteome</keyword>
<dbReference type="InterPro" id="IPR013120">
    <property type="entry name" value="FAR_NAD-bd"/>
</dbReference>